<accession>A0A6V8SD58</accession>
<dbReference type="Pfam" id="PF12673">
    <property type="entry name" value="SipL"/>
    <property type="match status" value="1"/>
</dbReference>
<name>A0A6V8SD58_9CLOT</name>
<dbReference type="AlphaFoldDB" id="A0A6V8SD58"/>
<dbReference type="PANTHER" id="PTHR36842:SF1">
    <property type="entry name" value="PROTEIN TOLB"/>
    <property type="match status" value="1"/>
</dbReference>
<dbReference type="Proteomes" id="UP000580568">
    <property type="component" value="Unassembled WGS sequence"/>
</dbReference>
<organism evidence="2 3">
    <name type="scientific">Clostridium fungisolvens</name>
    <dbReference type="NCBI Taxonomy" id="1604897"/>
    <lineage>
        <taxon>Bacteria</taxon>
        <taxon>Bacillati</taxon>
        <taxon>Bacillota</taxon>
        <taxon>Clostridia</taxon>
        <taxon>Eubacteriales</taxon>
        <taxon>Clostridiaceae</taxon>
        <taxon>Clostridium</taxon>
    </lineage>
</organism>
<gene>
    <name evidence="2" type="ORF">bsdtw1_00544</name>
</gene>
<protein>
    <submittedName>
        <fullName evidence="2">Tol-Pal system protein TolB</fullName>
    </submittedName>
</protein>
<dbReference type="PANTHER" id="PTHR36842">
    <property type="entry name" value="PROTEIN TOLB HOMOLOG"/>
    <property type="match status" value="1"/>
</dbReference>
<dbReference type="SUPFAM" id="SSF82171">
    <property type="entry name" value="DPP6 N-terminal domain-like"/>
    <property type="match status" value="1"/>
</dbReference>
<feature type="domain" description="SipL SPOCS" evidence="1">
    <location>
        <begin position="42"/>
        <end position="137"/>
    </location>
</feature>
<proteinExistence type="predicted"/>
<dbReference type="InterPro" id="IPR024300">
    <property type="entry name" value="SipL_SPOCS_dom"/>
</dbReference>
<reference evidence="2 3" key="1">
    <citation type="submission" date="2020-07" db="EMBL/GenBank/DDBJ databases">
        <title>A new beta-1,3-glucan-decomposing anaerobic bacterium isolated from anoxic soil subjected to biological soil disinfestation.</title>
        <authorList>
            <person name="Ueki A."/>
            <person name="Tonouchi A."/>
        </authorList>
    </citation>
    <scope>NUCLEOTIDE SEQUENCE [LARGE SCALE GENOMIC DNA]</scope>
    <source>
        <strain evidence="2 3">TW1</strain>
    </source>
</reference>
<keyword evidence="3" id="KW-1185">Reference proteome</keyword>
<evidence type="ECO:0000259" key="1">
    <source>
        <dbReference type="Pfam" id="PF12673"/>
    </source>
</evidence>
<dbReference type="EMBL" id="BLZR01000001">
    <property type="protein sequence ID" value="GFP74492.1"/>
    <property type="molecule type" value="Genomic_DNA"/>
</dbReference>
<sequence>MQSQGSFMIEVGGLSNSYPLYSNTFKQFQIQEFLSIPAEKPDIEDIIKINAYAEVISTNIIKTPCSVSPEGQRLTGWNMIVKGKITQNIEYISNSPLHSIHSAEFTAFFSNYIILDECITPDTPIQVNCYIEDLYVNQIDNRRFFKNVMLLLDAVLLNHPPIRYLENSFSTSPNFDKIKYFSQFSIEDFIDVPCSRPNLEQIISVIVEPEIISIKFINTMKGCSIEGQHLSGKKAVLGIKFKQKLLYIADEADYSVHGLQNEFITSAYVVVPELIEGTSPDFLLSHSLLKPFVEIEDTITRKLDNRKIYESLVVQVGLDHIPTFELCYSEHKKCSEANLFIMYENGKWQTPVTFEKECIKPKWSPNGFDIAYIEKYEHAYSLMLTDIKCYKSKTLDSIGYYDKIFNFCWSGEGRNLIFSALNQHKVDIYKYDLILKKIQNLTNSNGLVSYIKPNCCLRTDNLAYIKSVQRLFDIFVINLKTGETFTITECGSVKYFNWNSTGEKIVYSTSNTTCNEVLYITDLQSHKTRLLLDKLNITNIRNLQYSPNDLFISFIGERSECEDLYIIRVDSGKLVNITKNEPLTKISDYQWNTTGNKLFYACNYLEYFNIFSITCDGTNKKQLTNTVSNYIELSYRPVIR</sequence>
<evidence type="ECO:0000313" key="2">
    <source>
        <dbReference type="EMBL" id="GFP74492.1"/>
    </source>
</evidence>
<comment type="caution">
    <text evidence="2">The sequence shown here is derived from an EMBL/GenBank/DDBJ whole genome shotgun (WGS) entry which is preliminary data.</text>
</comment>
<evidence type="ECO:0000313" key="3">
    <source>
        <dbReference type="Proteomes" id="UP000580568"/>
    </source>
</evidence>
<dbReference type="RefSeq" id="WP_183276046.1">
    <property type="nucleotide sequence ID" value="NZ_BLZR01000001.1"/>
</dbReference>
<dbReference type="Gene3D" id="2.120.10.30">
    <property type="entry name" value="TolB, C-terminal domain"/>
    <property type="match status" value="2"/>
</dbReference>
<dbReference type="InterPro" id="IPR011042">
    <property type="entry name" value="6-blade_b-propeller_TolB-like"/>
</dbReference>